<reference evidence="2 3" key="1">
    <citation type="submission" date="2020-12" db="EMBL/GenBank/DDBJ databases">
        <title>Concerted genomic and epigenomic changes stabilize Arabidopsis allopolyploids.</title>
        <authorList>
            <person name="Chen Z."/>
        </authorList>
    </citation>
    <scope>NUCLEOTIDE SEQUENCE [LARGE SCALE GENOMIC DNA]</scope>
    <source>
        <strain evidence="2">As9502</strain>
        <tissue evidence="2">Leaf</tissue>
    </source>
</reference>
<gene>
    <name evidence="2" type="ORF">ISN44_As04g006530</name>
</gene>
<dbReference type="PANTHER" id="PTHR33116">
    <property type="entry name" value="REVERSE TRANSCRIPTASE ZINC-BINDING DOMAIN-CONTAINING PROTEIN-RELATED-RELATED"/>
    <property type="match status" value="1"/>
</dbReference>
<dbReference type="InterPro" id="IPR000477">
    <property type="entry name" value="RT_dom"/>
</dbReference>
<dbReference type="PANTHER" id="PTHR33116:SF78">
    <property type="entry name" value="OS12G0587133 PROTEIN"/>
    <property type="match status" value="1"/>
</dbReference>
<keyword evidence="3" id="KW-1185">Reference proteome</keyword>
<evidence type="ECO:0000259" key="1">
    <source>
        <dbReference type="PROSITE" id="PS50878"/>
    </source>
</evidence>
<keyword evidence="2" id="KW-0808">Transferase</keyword>
<dbReference type="Pfam" id="PF00078">
    <property type="entry name" value="RVT_1"/>
    <property type="match status" value="1"/>
</dbReference>
<sequence>MSKNKLGDLTRKTKDAYAILCQAQLETLLNPSSLTMQTESTAYTRWLHLSDLEERYLKQKSKLHWLKVGDGNNKAFHKAATVREICNTIKEIKCQDGSIVDTQEEIKKEAERFFHDFLAHKPTDYQGIPVDDLRELMQYRCSEADGDLLEKEITPEEIKEVLFSMPRDKSPGPDGYTVEFLRETWPIVKQDFVIAVQSFFQYGFIPKGVNTTILALIPKKKTAREMKDYRPISCCNVIYKVISKLIANRLKKLLPDFISPNQSACVKDRLLMENVLLASEIVKDYHKDMISPRSAIKIGISKAFDSVQWSFLISTLTALNLPPRFIKWIELCITTASFSVQVNGELAGLFCSERGLRQGCSLSPYLFVICMQVLLEMLDKSAMEGKIGYHPQCQKLKLTHLCFADDLLVFTDGKKRSIEGILQIFETFAAFSGLKISLEKSTLYMAGVRDSEREQILSSFPFESGTLPVRYLGLPLLTKRMTTSDYSPLIERIRERIGSWTAKHLSFAGRLQLISSVIHSLTNFWMSAFRLPSACTKKIDSLCSAFLWSGPELSSKKAKISWSEVCIPKEEGGLGLRSLKEVNKVSCLKLIWRLLSSNSLWVQWLRLYLMRKGSFWSIQDTSTLGSWMWKKILKYCNIASVFVKYAVGNGTSVSYWYDNWSPLGPMIEITGNRGCIDMGIGLQDTVANVLQTHRRRRHRAAHLIQMEDSIEELRVKGLVGTEDIVLWRGKGDIYQPSFSTKGTWEATRTPRARKDWYKGIWFSNATPKYSFLAWLATHNRLSTGDRMLTWNAGMNTSCILCHEPVETRNHLFFDCQYSKIVWSSFTSKLLAANFSTNWNVILRLLTDNTLDKLPNTIIEVELPLTFSGAGRAFARRHRDFSLPSRYLFKNTVVWLRFSSALRKLYHTSKIISIFSVEILLTSTFRSFTPKTFAILVVRPTCRLPSMTNPAPPDPSPWDSNPSTKFFAWMMRDQSTRRRKNQTQQIDHHL</sequence>
<protein>
    <submittedName>
        <fullName evidence="2">Reverse transcriptase domain</fullName>
    </submittedName>
</protein>
<evidence type="ECO:0000313" key="2">
    <source>
        <dbReference type="EMBL" id="KAG7619709.1"/>
    </source>
</evidence>
<dbReference type="Proteomes" id="UP000694251">
    <property type="component" value="Chromosome 4"/>
</dbReference>
<keyword evidence="2" id="KW-0695">RNA-directed DNA polymerase</keyword>
<comment type="caution">
    <text evidence="2">The sequence shown here is derived from an EMBL/GenBank/DDBJ whole genome shotgun (WGS) entry which is preliminary data.</text>
</comment>
<accession>A0A8T2E8C6</accession>
<name>A0A8T2E8C6_ARASU</name>
<dbReference type="PROSITE" id="PS50878">
    <property type="entry name" value="RT_POL"/>
    <property type="match status" value="1"/>
</dbReference>
<keyword evidence="2" id="KW-0548">Nucleotidyltransferase</keyword>
<dbReference type="Pfam" id="PF13966">
    <property type="entry name" value="zf-RVT"/>
    <property type="match status" value="1"/>
</dbReference>
<dbReference type="OrthoDB" id="1110846at2759"/>
<feature type="domain" description="Reverse transcriptase" evidence="1">
    <location>
        <begin position="198"/>
        <end position="476"/>
    </location>
</feature>
<dbReference type="CDD" id="cd01650">
    <property type="entry name" value="RT_nLTR_like"/>
    <property type="match status" value="1"/>
</dbReference>
<organism evidence="2 3">
    <name type="scientific">Arabidopsis suecica</name>
    <name type="common">Swedish thale-cress</name>
    <name type="synonym">Cardaminopsis suecica</name>
    <dbReference type="NCBI Taxonomy" id="45249"/>
    <lineage>
        <taxon>Eukaryota</taxon>
        <taxon>Viridiplantae</taxon>
        <taxon>Streptophyta</taxon>
        <taxon>Embryophyta</taxon>
        <taxon>Tracheophyta</taxon>
        <taxon>Spermatophyta</taxon>
        <taxon>Magnoliopsida</taxon>
        <taxon>eudicotyledons</taxon>
        <taxon>Gunneridae</taxon>
        <taxon>Pentapetalae</taxon>
        <taxon>rosids</taxon>
        <taxon>malvids</taxon>
        <taxon>Brassicales</taxon>
        <taxon>Brassicaceae</taxon>
        <taxon>Camelineae</taxon>
        <taxon>Arabidopsis</taxon>
    </lineage>
</organism>
<dbReference type="EMBL" id="JAEFBJ010000004">
    <property type="protein sequence ID" value="KAG7619709.1"/>
    <property type="molecule type" value="Genomic_DNA"/>
</dbReference>
<dbReference type="InterPro" id="IPR026960">
    <property type="entry name" value="RVT-Znf"/>
</dbReference>
<dbReference type="AlphaFoldDB" id="A0A8T2E8C6"/>
<evidence type="ECO:0000313" key="3">
    <source>
        <dbReference type="Proteomes" id="UP000694251"/>
    </source>
</evidence>
<dbReference type="GO" id="GO:0003964">
    <property type="term" value="F:RNA-directed DNA polymerase activity"/>
    <property type="evidence" value="ECO:0007669"/>
    <property type="project" value="UniProtKB-KW"/>
</dbReference>
<proteinExistence type="predicted"/>